<name>A0ABR3GNQ2_9PEZI</name>
<dbReference type="Proteomes" id="UP001447188">
    <property type="component" value="Unassembled WGS sequence"/>
</dbReference>
<protein>
    <recommendedName>
        <fullName evidence="3">F-box domain-containing protein</fullName>
    </recommendedName>
</protein>
<sequence length="249" mass="28408">MLDNIPAELLLNVLSYLDDLEPLSCASRSLCLSTRDYRTSTLRCRLAAIRNVELLMRIWTPPTFFRRKIGGPLRGYIQRPQDLHDILCDPDMFSRVEAYLGSLERRAFVAEKLAEYVISIVPFNSIRTSEERHSYATTVVIELWSAEARYGHDVDGRWSSVADEDGLEEVHIQDSYVRSLPNHIQTAMVTVYNALAQRLRPPFYPIIRRGHGGGAVEGEGVWLYRLIVKVSLLKTEIGIINRKVPEAHL</sequence>
<evidence type="ECO:0000313" key="2">
    <source>
        <dbReference type="Proteomes" id="UP001447188"/>
    </source>
</evidence>
<evidence type="ECO:0008006" key="3">
    <source>
        <dbReference type="Google" id="ProtNLM"/>
    </source>
</evidence>
<dbReference type="EMBL" id="JBBBZM010000033">
    <property type="protein sequence ID" value="KAL0637561.1"/>
    <property type="molecule type" value="Genomic_DNA"/>
</dbReference>
<organism evidence="1 2">
    <name type="scientific">Discina gigas</name>
    <dbReference type="NCBI Taxonomy" id="1032678"/>
    <lineage>
        <taxon>Eukaryota</taxon>
        <taxon>Fungi</taxon>
        <taxon>Dikarya</taxon>
        <taxon>Ascomycota</taxon>
        <taxon>Pezizomycotina</taxon>
        <taxon>Pezizomycetes</taxon>
        <taxon>Pezizales</taxon>
        <taxon>Discinaceae</taxon>
        <taxon>Discina</taxon>
    </lineage>
</organism>
<keyword evidence="2" id="KW-1185">Reference proteome</keyword>
<accession>A0ABR3GNQ2</accession>
<proteinExistence type="predicted"/>
<reference evidence="1 2" key="1">
    <citation type="submission" date="2024-02" db="EMBL/GenBank/DDBJ databases">
        <title>Discinaceae phylogenomics.</title>
        <authorList>
            <person name="Dirks A.C."/>
            <person name="James T.Y."/>
        </authorList>
    </citation>
    <scope>NUCLEOTIDE SEQUENCE [LARGE SCALE GENOMIC DNA]</scope>
    <source>
        <strain evidence="1 2">ACD0624</strain>
    </source>
</reference>
<evidence type="ECO:0000313" key="1">
    <source>
        <dbReference type="EMBL" id="KAL0637561.1"/>
    </source>
</evidence>
<gene>
    <name evidence="1" type="ORF">Q9L58_003450</name>
</gene>
<comment type="caution">
    <text evidence="1">The sequence shown here is derived from an EMBL/GenBank/DDBJ whole genome shotgun (WGS) entry which is preliminary data.</text>
</comment>